<dbReference type="Pfam" id="PF00651">
    <property type="entry name" value="BTB"/>
    <property type="match status" value="1"/>
</dbReference>
<dbReference type="Gene3D" id="3.30.710.10">
    <property type="entry name" value="Potassium Channel Kv1.1, Chain A"/>
    <property type="match status" value="1"/>
</dbReference>
<sequence>MRNGHPTSSQFPLVQDSVALSKEAWAKDLNTLFEHAETCYGDIKWEGREGSLVYVRAPRIFKEENLLPSAFAVSSPTLNTGHVIPYQTIKYYGSNNVLESQLKWMYTGVGVLEILDWTSKRKSPNADSSSMQSGDMPYQMDRLSQDLTYMWRSKIYADVQIHLSHINTYSGPWPSGKDTQMERLQSPLAFSHRFILASRSEYLSSILENSALQEQTMTAIVLPSPPFTASSLHFCLGYIYAGHLCFSNRTLNLFIALRVHLSATFLHLVQLVQEIESRIVYDLCHGMDWSSCCCPKCLIRIPRVWLYATQKGVLGLEARARAFLVHAWEHSWGKEVALAPQEWRVKLVENVIASINSHNVASAIQSISSIRSRATKLSVSHEWTKFLIDMVDSIEKAVFADFSNNRSSSEISPTAAQYGKDTSAFFQKQSKQAKSPFGTLASVSPFSHDRAILSRRTPLPLPKSERQNSKTPGQPEGLLLQVGIPCVVLLRKKRFRAWIRYIGSIQGFKGSRVGIAVQDLCHLGIDTLPSGSYRGVHYFDTIHKSHGTIEIPDADDLQTKHSDFGKEFENDEDWKKPCRALFVKPKEILFIIHSNNQQ</sequence>
<evidence type="ECO:0000313" key="2">
    <source>
        <dbReference type="EMBL" id="WVN88674.1"/>
    </source>
</evidence>
<dbReference type="InterPro" id="IPR036859">
    <property type="entry name" value="CAP-Gly_dom_sf"/>
</dbReference>
<organism evidence="2 3">
    <name type="scientific">Cryptococcus depauperatus CBS 7841</name>
    <dbReference type="NCBI Taxonomy" id="1295531"/>
    <lineage>
        <taxon>Eukaryota</taxon>
        <taxon>Fungi</taxon>
        <taxon>Dikarya</taxon>
        <taxon>Basidiomycota</taxon>
        <taxon>Agaricomycotina</taxon>
        <taxon>Tremellomycetes</taxon>
        <taxon>Tremellales</taxon>
        <taxon>Cryptococcaceae</taxon>
        <taxon>Cryptococcus</taxon>
    </lineage>
</organism>
<reference evidence="2" key="2">
    <citation type="journal article" date="2022" name="Elife">
        <title>Obligate sexual reproduction of a homothallic fungus closely related to the Cryptococcus pathogenic species complex.</title>
        <authorList>
            <person name="Passer A.R."/>
            <person name="Clancey S.A."/>
            <person name="Shea T."/>
            <person name="David-Palma M."/>
            <person name="Averette A.F."/>
            <person name="Boekhout T."/>
            <person name="Porcel B.M."/>
            <person name="Nowrousian M."/>
            <person name="Cuomo C.A."/>
            <person name="Sun S."/>
            <person name="Heitman J."/>
            <person name="Coelho M.A."/>
        </authorList>
    </citation>
    <scope>NUCLEOTIDE SEQUENCE</scope>
    <source>
        <strain evidence="2">CBS 7841</strain>
    </source>
</reference>
<dbReference type="SUPFAM" id="SSF54695">
    <property type="entry name" value="POZ domain"/>
    <property type="match status" value="1"/>
</dbReference>
<dbReference type="SUPFAM" id="SSF74924">
    <property type="entry name" value="Cap-Gly domain"/>
    <property type="match status" value="1"/>
</dbReference>
<dbReference type="PANTHER" id="PTHR22427">
    <property type="entry name" value="GH15728P"/>
    <property type="match status" value="1"/>
</dbReference>
<dbReference type="InterPro" id="IPR000210">
    <property type="entry name" value="BTB/POZ_dom"/>
</dbReference>
<evidence type="ECO:0000313" key="3">
    <source>
        <dbReference type="Proteomes" id="UP000094043"/>
    </source>
</evidence>
<dbReference type="Proteomes" id="UP000094043">
    <property type="component" value="Chromosome 4"/>
</dbReference>
<dbReference type="CDD" id="cd18186">
    <property type="entry name" value="BTB_POZ_ZBTB_KLHL-like"/>
    <property type="match status" value="1"/>
</dbReference>
<dbReference type="KEGG" id="cdep:91088097"/>
<dbReference type="GeneID" id="91088097"/>
<accession>A0AAJ8JUH3</accession>
<feature type="domain" description="BTB" evidence="1">
    <location>
        <begin position="191"/>
        <end position="248"/>
    </location>
</feature>
<dbReference type="AlphaFoldDB" id="A0AAJ8JUH3"/>
<evidence type="ECO:0000259" key="1">
    <source>
        <dbReference type="PROSITE" id="PS50097"/>
    </source>
</evidence>
<proteinExistence type="predicted"/>
<dbReference type="InterPro" id="IPR011333">
    <property type="entry name" value="SKP1/BTB/POZ_sf"/>
</dbReference>
<name>A0AAJ8JUH3_9TREE</name>
<dbReference type="PROSITE" id="PS50097">
    <property type="entry name" value="BTB"/>
    <property type="match status" value="1"/>
</dbReference>
<reference evidence="2" key="1">
    <citation type="submission" date="2016-06" db="EMBL/GenBank/DDBJ databases">
        <authorList>
            <person name="Cuomo C."/>
            <person name="Litvintseva A."/>
            <person name="Heitman J."/>
            <person name="Chen Y."/>
            <person name="Sun S."/>
            <person name="Springer D."/>
            <person name="Dromer F."/>
            <person name="Young S."/>
            <person name="Zeng Q."/>
            <person name="Chapman S."/>
            <person name="Gujja S."/>
            <person name="Saif S."/>
            <person name="Birren B."/>
        </authorList>
    </citation>
    <scope>NUCLEOTIDE SEQUENCE</scope>
    <source>
        <strain evidence="2">CBS 7841</strain>
    </source>
</reference>
<keyword evidence="3" id="KW-1185">Reference proteome</keyword>
<reference evidence="2" key="3">
    <citation type="submission" date="2024-01" db="EMBL/GenBank/DDBJ databases">
        <authorList>
            <person name="Coelho M.A."/>
            <person name="David-Palma M."/>
            <person name="Shea T."/>
            <person name="Sun S."/>
            <person name="Cuomo C.A."/>
            <person name="Heitman J."/>
        </authorList>
    </citation>
    <scope>NUCLEOTIDE SEQUENCE</scope>
    <source>
        <strain evidence="2">CBS 7841</strain>
    </source>
</reference>
<protein>
    <recommendedName>
        <fullName evidence="1">BTB domain-containing protein</fullName>
    </recommendedName>
</protein>
<dbReference type="RefSeq" id="XP_066069374.1">
    <property type="nucleotide sequence ID" value="XM_066213277.1"/>
</dbReference>
<dbReference type="EMBL" id="CP143787">
    <property type="protein sequence ID" value="WVN88674.1"/>
    <property type="molecule type" value="Genomic_DNA"/>
</dbReference>
<dbReference type="PANTHER" id="PTHR22427:SF7">
    <property type="entry name" value="GH15728P"/>
    <property type="match status" value="1"/>
</dbReference>
<dbReference type="Gene3D" id="2.30.30.190">
    <property type="entry name" value="CAP Gly-rich-like domain"/>
    <property type="match status" value="1"/>
</dbReference>
<gene>
    <name evidence="2" type="ORF">L203_103887</name>
</gene>